<organism evidence="1 2">
    <name type="scientific">Comamonas testosteroni TK102</name>
    <dbReference type="NCBI Taxonomy" id="1392005"/>
    <lineage>
        <taxon>Bacteria</taxon>
        <taxon>Pseudomonadati</taxon>
        <taxon>Pseudomonadota</taxon>
        <taxon>Betaproteobacteria</taxon>
        <taxon>Burkholderiales</taxon>
        <taxon>Comamonadaceae</taxon>
        <taxon>Comamonas</taxon>
    </lineage>
</organism>
<evidence type="ECO:0000313" key="2">
    <source>
        <dbReference type="Proteomes" id="UP000028782"/>
    </source>
</evidence>
<gene>
    <name evidence="1" type="ORF">O987_16900</name>
</gene>
<protein>
    <submittedName>
        <fullName evidence="1">Uncharacterized protein</fullName>
    </submittedName>
</protein>
<reference evidence="1 2" key="1">
    <citation type="journal article" date="2014" name="Genome Announc.">
        <title>Complete Genome Sequence of Polychlorinated Biphenyl Degrader Comamonas testosteroni TK102 (NBRC 109938).</title>
        <authorList>
            <person name="Fukuda K."/>
            <person name="Hosoyama A."/>
            <person name="Tsuchikane K."/>
            <person name="Ohji S."/>
            <person name="Yamazoe A."/>
            <person name="Fujita N."/>
            <person name="Shintani M."/>
            <person name="Kimbara K."/>
        </authorList>
    </citation>
    <scope>NUCLEOTIDE SEQUENCE [LARGE SCALE GENOMIC DNA]</scope>
    <source>
        <strain evidence="1">TK102</strain>
    </source>
</reference>
<dbReference type="EMBL" id="CP006704">
    <property type="protein sequence ID" value="AIJ47492.1"/>
    <property type="molecule type" value="Genomic_DNA"/>
</dbReference>
<dbReference type="HOGENOM" id="CLU_2408393_0_0_4"/>
<sequence>MEAKILILRELGHLKVPVGIANKASGSITLYHERPSSSDERTVPVLHILDGSSALPAKRRKLFEPRITYMGSGTIKFSGLEYVDGGWYAQEWRCDFDY</sequence>
<proteinExistence type="predicted"/>
<accession>A0A076PVY0</accession>
<name>A0A076PVY0_COMTE</name>
<dbReference type="Proteomes" id="UP000028782">
    <property type="component" value="Chromosome"/>
</dbReference>
<evidence type="ECO:0000313" key="1">
    <source>
        <dbReference type="EMBL" id="AIJ47492.1"/>
    </source>
</evidence>
<dbReference type="RefSeq" id="WP_043373508.1">
    <property type="nucleotide sequence ID" value="NZ_CP006704.1"/>
</dbReference>
<dbReference type="AlphaFoldDB" id="A0A076PVY0"/>
<dbReference type="KEGG" id="ctes:O987_16900"/>